<sequence>MGFFDWMFGKKQTEPKTTTSYKIITDAGDGFYTFDGRIYKSDIVRSCIRPKARAIGKLMAKHIRENAKGLLVNPDVNIKFLLEEPNPLMSGQLFREKMATQLDLNNNAFAIIKRDPDTFIPYEIYPVPAMSVDMLEGPQGDMYLKFYFSDGKQMVVPYSDVIHLRQDFNNHNLFGDHPGQALVELMDVVTTIDQGMKKAIKSSALIKWILKFKSVLKKEDVEMQVDEFIDSYLNIEKKGGAVPSDPRYDLEQVKNYNFVPDDKQITTTTKRIYDFFNTNEKIVQSRYNEDEWNAYYESVIEPVALQLAGEFTRKLFTRRERGHGNKIVFESLNLQYASMRTKLGLVGMVDRGALLPNEWREVLNLAPVEGGDKPIRRLDTAEVDDHQDKGGEDDGKNGNKGTDDE</sequence>
<feature type="compositionally biased region" description="Basic and acidic residues" evidence="1">
    <location>
        <begin position="371"/>
        <end position="397"/>
    </location>
</feature>
<comment type="caution">
    <text evidence="2">The sequence shown here is derived from an EMBL/GenBank/DDBJ whole genome shotgun (WGS) entry which is preliminary data.</text>
</comment>
<dbReference type="Pfam" id="PF04860">
    <property type="entry name" value="Phage_portal"/>
    <property type="match status" value="1"/>
</dbReference>
<evidence type="ECO:0000313" key="2">
    <source>
        <dbReference type="EMBL" id="MBD8005826.1"/>
    </source>
</evidence>
<keyword evidence="3" id="KW-1185">Reference proteome</keyword>
<evidence type="ECO:0000256" key="1">
    <source>
        <dbReference type="SAM" id="MobiDB-lite"/>
    </source>
</evidence>
<organism evidence="2 3">
    <name type="scientific">Bacillus norwichensis</name>
    <dbReference type="NCBI Taxonomy" id="2762217"/>
    <lineage>
        <taxon>Bacteria</taxon>
        <taxon>Bacillati</taxon>
        <taxon>Bacillota</taxon>
        <taxon>Bacilli</taxon>
        <taxon>Bacillales</taxon>
        <taxon>Bacillaceae</taxon>
        <taxon>Bacillus</taxon>
    </lineage>
</organism>
<protein>
    <submittedName>
        <fullName evidence="2">Phage portal protein</fullName>
    </submittedName>
</protein>
<proteinExistence type="predicted"/>
<feature type="region of interest" description="Disordered" evidence="1">
    <location>
        <begin position="371"/>
        <end position="405"/>
    </location>
</feature>
<dbReference type="InterPro" id="IPR006944">
    <property type="entry name" value="Phage/GTA_portal"/>
</dbReference>
<name>A0ABR8VN00_9BACI</name>
<dbReference type="EMBL" id="JACSPV010000019">
    <property type="protein sequence ID" value="MBD8005826.1"/>
    <property type="molecule type" value="Genomic_DNA"/>
</dbReference>
<accession>A0ABR8VN00</accession>
<gene>
    <name evidence="2" type="ORF">H9631_12125</name>
</gene>
<reference evidence="2 3" key="1">
    <citation type="submission" date="2020-08" db="EMBL/GenBank/DDBJ databases">
        <title>A Genomic Blueprint of the Chicken Gut Microbiome.</title>
        <authorList>
            <person name="Gilroy R."/>
            <person name="Ravi A."/>
            <person name="Getino M."/>
            <person name="Pursley I."/>
            <person name="Horton D.L."/>
            <person name="Alikhan N.-F."/>
            <person name="Baker D."/>
            <person name="Gharbi K."/>
            <person name="Hall N."/>
            <person name="Watson M."/>
            <person name="Adriaenssens E.M."/>
            <person name="Foster-Nyarko E."/>
            <person name="Jarju S."/>
            <person name="Secka A."/>
            <person name="Antonio M."/>
            <person name="Oren A."/>
            <person name="Chaudhuri R."/>
            <person name="La Ragione R.M."/>
            <person name="Hildebrand F."/>
            <person name="Pallen M.J."/>
        </authorList>
    </citation>
    <scope>NUCLEOTIDE SEQUENCE [LARGE SCALE GENOMIC DNA]</scope>
    <source>
        <strain evidence="2 3">Sa1BUA2</strain>
    </source>
</reference>
<dbReference type="Proteomes" id="UP000648182">
    <property type="component" value="Unassembled WGS sequence"/>
</dbReference>
<dbReference type="RefSeq" id="WP_191813216.1">
    <property type="nucleotide sequence ID" value="NZ_JACSPV010000019.1"/>
</dbReference>
<evidence type="ECO:0000313" key="3">
    <source>
        <dbReference type="Proteomes" id="UP000648182"/>
    </source>
</evidence>